<organism evidence="2 3">
    <name type="scientific">Mobilicoccus caccae</name>
    <dbReference type="NCBI Taxonomy" id="1859295"/>
    <lineage>
        <taxon>Bacteria</taxon>
        <taxon>Bacillati</taxon>
        <taxon>Actinomycetota</taxon>
        <taxon>Actinomycetes</taxon>
        <taxon>Micrococcales</taxon>
        <taxon>Dermatophilaceae</taxon>
        <taxon>Mobilicoccus</taxon>
    </lineage>
</organism>
<proteinExistence type="predicted"/>
<protein>
    <submittedName>
        <fullName evidence="2">Uncharacterized protein</fullName>
    </submittedName>
</protein>
<name>A0ABQ6IUE5_9MICO</name>
<keyword evidence="1" id="KW-1133">Transmembrane helix</keyword>
<keyword evidence="1" id="KW-0812">Transmembrane</keyword>
<sequence length="211" mass="22426">MDTIHISLLAASAVLVAATAAGDAGLRRRGRDLPLIGYIIGGALVVGNAACLLPTAPRWYQVVMLSLSLAGFVWFFISVASATERSTEAQTASRDIYAGLMPTRPTPPRPALRVVQATVVDAPDRTIADTPTATQETFAAHSPAGSRATTGSTYVAADIGTYIDARGTRRTHGRHVARTHDRTDPTERFLRLADAYSIERGPRSLGRSSLA</sequence>
<dbReference type="Proteomes" id="UP001157126">
    <property type="component" value="Unassembled WGS sequence"/>
</dbReference>
<accession>A0ABQ6IUE5</accession>
<keyword evidence="1" id="KW-0472">Membrane</keyword>
<comment type="caution">
    <text evidence="2">The sequence shown here is derived from an EMBL/GenBank/DDBJ whole genome shotgun (WGS) entry which is preliminary data.</text>
</comment>
<keyword evidence="3" id="KW-1185">Reference proteome</keyword>
<reference evidence="3" key="1">
    <citation type="journal article" date="2019" name="Int. J. Syst. Evol. Microbiol.">
        <title>The Global Catalogue of Microorganisms (GCM) 10K type strain sequencing project: providing services to taxonomists for standard genome sequencing and annotation.</title>
        <authorList>
            <consortium name="The Broad Institute Genomics Platform"/>
            <consortium name="The Broad Institute Genome Sequencing Center for Infectious Disease"/>
            <person name="Wu L."/>
            <person name="Ma J."/>
        </authorList>
    </citation>
    <scope>NUCLEOTIDE SEQUENCE [LARGE SCALE GENOMIC DNA]</scope>
    <source>
        <strain evidence="3">NBRC 113072</strain>
    </source>
</reference>
<evidence type="ECO:0000313" key="3">
    <source>
        <dbReference type="Proteomes" id="UP001157126"/>
    </source>
</evidence>
<feature type="transmembrane region" description="Helical" evidence="1">
    <location>
        <begin position="62"/>
        <end position="82"/>
    </location>
</feature>
<feature type="transmembrane region" description="Helical" evidence="1">
    <location>
        <begin position="36"/>
        <end position="55"/>
    </location>
</feature>
<dbReference type="EMBL" id="BSUO01000001">
    <property type="protein sequence ID" value="GMA41487.1"/>
    <property type="molecule type" value="Genomic_DNA"/>
</dbReference>
<gene>
    <name evidence="2" type="ORF">GCM10025883_35320</name>
</gene>
<evidence type="ECO:0000313" key="2">
    <source>
        <dbReference type="EMBL" id="GMA41487.1"/>
    </source>
</evidence>
<dbReference type="RefSeq" id="WP_284305031.1">
    <property type="nucleotide sequence ID" value="NZ_BSUO01000001.1"/>
</dbReference>
<evidence type="ECO:0000256" key="1">
    <source>
        <dbReference type="SAM" id="Phobius"/>
    </source>
</evidence>